<reference evidence="1" key="1">
    <citation type="journal article" date="2021" name="Proc. Natl. Acad. Sci. U.S.A.">
        <title>A Catalog of Tens of Thousands of Viruses from Human Metagenomes Reveals Hidden Associations with Chronic Diseases.</title>
        <authorList>
            <person name="Tisza M.J."/>
            <person name="Buck C.B."/>
        </authorList>
    </citation>
    <scope>NUCLEOTIDE SEQUENCE</scope>
    <source>
        <strain evidence="1">CtxZR60</strain>
    </source>
</reference>
<dbReference type="EMBL" id="BK014995">
    <property type="protein sequence ID" value="DAD86168.1"/>
    <property type="molecule type" value="Genomic_DNA"/>
</dbReference>
<proteinExistence type="predicted"/>
<protein>
    <submittedName>
        <fullName evidence="1">Uncharacterized protein</fullName>
    </submittedName>
</protein>
<name>A0A8S5MVJ5_9CAUD</name>
<evidence type="ECO:0000313" key="1">
    <source>
        <dbReference type="EMBL" id="DAD86168.1"/>
    </source>
</evidence>
<sequence>MIVREYFQTRSDGVRLFRTYSDAGFLIRQTQTGAEYSEAVDVEDAPYTYAETDTKIPDPFDPETATEDQLRERLADAETAAKILLGEEDAT</sequence>
<organism evidence="1">
    <name type="scientific">Myoviridae sp. ctxZR60</name>
    <dbReference type="NCBI Taxonomy" id="2826712"/>
    <lineage>
        <taxon>Viruses</taxon>
        <taxon>Duplodnaviria</taxon>
        <taxon>Heunggongvirae</taxon>
        <taxon>Uroviricota</taxon>
        <taxon>Caudoviricetes</taxon>
    </lineage>
</organism>
<accession>A0A8S5MVJ5</accession>